<gene>
    <name evidence="2" type="ORF">BKA67DRAFT_529147</name>
</gene>
<comment type="caution">
    <text evidence="2">The sequence shown here is derived from an EMBL/GenBank/DDBJ whole genome shotgun (WGS) entry which is preliminary data.</text>
</comment>
<evidence type="ECO:0000313" key="3">
    <source>
        <dbReference type="Proteomes" id="UP000758603"/>
    </source>
</evidence>
<dbReference type="OrthoDB" id="7700931at2759"/>
<dbReference type="PANTHER" id="PTHR10900:SF77">
    <property type="entry name" value="FI19380P1"/>
    <property type="match status" value="1"/>
</dbReference>
<dbReference type="InterPro" id="IPR050904">
    <property type="entry name" value="Adhesion/Biosynth-related"/>
</dbReference>
<sequence length="375" mass="41441">MPYPNAQDSVDELEKAYDQLVKQLPACSRDESSRGLTLYGFLQNDSASSEFCRLLDRCPRLVSLLQDTTQEHTIFLPANEYWRQEHRLREAAWGDAEDLISLHLSPHYVTTEGLLHMPNVPTLLNPAGLNGPQIIRARASGSRWELNSASHIVAGNIICSNGVIHRTDRPLVLAPNLMDVLEVNGLRLFRTAIKRVSDGEGDAVFPSNSKGGTVFAPADDAFAKLGRPTVQFLFETEAGLPYLRALVQVHLVPDLTFFSNFIWPQNNTGGRQTSKDEPRTIKGRIRRVLPTMLKDTSAAGEAVTSDVTIVRYNCVISMYVNGRANVVQHDLAANDGVVQVLDEVLSPGDRKVVQDGEGEVSLERFKDLLAPFLGI</sequence>
<organism evidence="2 3">
    <name type="scientific">Truncatella angustata</name>
    <dbReference type="NCBI Taxonomy" id="152316"/>
    <lineage>
        <taxon>Eukaryota</taxon>
        <taxon>Fungi</taxon>
        <taxon>Dikarya</taxon>
        <taxon>Ascomycota</taxon>
        <taxon>Pezizomycotina</taxon>
        <taxon>Sordariomycetes</taxon>
        <taxon>Xylariomycetidae</taxon>
        <taxon>Amphisphaeriales</taxon>
        <taxon>Sporocadaceae</taxon>
        <taxon>Truncatella</taxon>
    </lineage>
</organism>
<accession>A0A9P8UTP3</accession>
<dbReference type="RefSeq" id="XP_045963090.1">
    <property type="nucleotide sequence ID" value="XM_046099017.1"/>
</dbReference>
<evidence type="ECO:0000259" key="1">
    <source>
        <dbReference type="PROSITE" id="PS50213"/>
    </source>
</evidence>
<dbReference type="Pfam" id="PF02469">
    <property type="entry name" value="Fasciclin"/>
    <property type="match status" value="2"/>
</dbReference>
<name>A0A9P8UTP3_9PEZI</name>
<reference evidence="2" key="1">
    <citation type="journal article" date="2021" name="Nat. Commun.">
        <title>Genetic determinants of endophytism in the Arabidopsis root mycobiome.</title>
        <authorList>
            <person name="Mesny F."/>
            <person name="Miyauchi S."/>
            <person name="Thiergart T."/>
            <person name="Pickel B."/>
            <person name="Atanasova L."/>
            <person name="Karlsson M."/>
            <person name="Huettel B."/>
            <person name="Barry K.W."/>
            <person name="Haridas S."/>
            <person name="Chen C."/>
            <person name="Bauer D."/>
            <person name="Andreopoulos W."/>
            <person name="Pangilinan J."/>
            <person name="LaButti K."/>
            <person name="Riley R."/>
            <person name="Lipzen A."/>
            <person name="Clum A."/>
            <person name="Drula E."/>
            <person name="Henrissat B."/>
            <person name="Kohler A."/>
            <person name="Grigoriev I.V."/>
            <person name="Martin F.M."/>
            <person name="Hacquard S."/>
        </authorList>
    </citation>
    <scope>NUCLEOTIDE SEQUENCE</scope>
    <source>
        <strain evidence="2">MPI-SDFR-AT-0073</strain>
    </source>
</reference>
<dbReference type="Proteomes" id="UP000758603">
    <property type="component" value="Unassembled WGS sequence"/>
</dbReference>
<dbReference type="InterPro" id="IPR000782">
    <property type="entry name" value="FAS1_domain"/>
</dbReference>
<dbReference type="PROSITE" id="PS50213">
    <property type="entry name" value="FAS1"/>
    <property type="match status" value="2"/>
</dbReference>
<proteinExistence type="predicted"/>
<dbReference type="EMBL" id="JAGPXC010000001">
    <property type="protein sequence ID" value="KAH6658959.1"/>
    <property type="molecule type" value="Genomic_DNA"/>
</dbReference>
<protein>
    <submittedName>
        <fullName evidence="2">FAS1 domain-containing protein</fullName>
    </submittedName>
</protein>
<dbReference type="Gene3D" id="2.30.180.10">
    <property type="entry name" value="FAS1 domain"/>
    <property type="match status" value="2"/>
</dbReference>
<dbReference type="SUPFAM" id="SSF82153">
    <property type="entry name" value="FAS1 domain"/>
    <property type="match status" value="2"/>
</dbReference>
<dbReference type="AlphaFoldDB" id="A0A9P8UTP3"/>
<dbReference type="SMART" id="SM00554">
    <property type="entry name" value="FAS1"/>
    <property type="match status" value="2"/>
</dbReference>
<feature type="domain" description="FAS1" evidence="1">
    <location>
        <begin position="35"/>
        <end position="171"/>
    </location>
</feature>
<dbReference type="GeneID" id="70127909"/>
<feature type="domain" description="FAS1" evidence="1">
    <location>
        <begin position="173"/>
        <end position="345"/>
    </location>
</feature>
<evidence type="ECO:0000313" key="2">
    <source>
        <dbReference type="EMBL" id="KAH6658959.1"/>
    </source>
</evidence>
<keyword evidence="3" id="KW-1185">Reference proteome</keyword>
<dbReference type="PANTHER" id="PTHR10900">
    <property type="entry name" value="PERIOSTIN-RELATED"/>
    <property type="match status" value="1"/>
</dbReference>
<dbReference type="InterPro" id="IPR036378">
    <property type="entry name" value="FAS1_dom_sf"/>
</dbReference>